<organism evidence="2 3">
    <name type="scientific">Cyclotella cryptica</name>
    <dbReference type="NCBI Taxonomy" id="29204"/>
    <lineage>
        <taxon>Eukaryota</taxon>
        <taxon>Sar</taxon>
        <taxon>Stramenopiles</taxon>
        <taxon>Ochrophyta</taxon>
        <taxon>Bacillariophyta</taxon>
        <taxon>Coscinodiscophyceae</taxon>
        <taxon>Thalassiosirophycidae</taxon>
        <taxon>Stephanodiscales</taxon>
        <taxon>Stephanodiscaceae</taxon>
        <taxon>Cyclotella</taxon>
    </lineage>
</organism>
<dbReference type="EMBL" id="JABMIG020000096">
    <property type="protein sequence ID" value="KAL3792996.1"/>
    <property type="molecule type" value="Genomic_DNA"/>
</dbReference>
<dbReference type="Proteomes" id="UP001516023">
    <property type="component" value="Unassembled WGS sequence"/>
</dbReference>
<keyword evidence="3" id="KW-1185">Reference proteome</keyword>
<proteinExistence type="predicted"/>
<feature type="compositionally biased region" description="Polar residues" evidence="1">
    <location>
        <begin position="37"/>
        <end position="48"/>
    </location>
</feature>
<comment type="caution">
    <text evidence="2">The sequence shown here is derived from an EMBL/GenBank/DDBJ whole genome shotgun (WGS) entry which is preliminary data.</text>
</comment>
<sequence length="471" mass="52660">MSTEERAARLLTTLRTTEPEGQKAASVFVLQETSNKMGGKVNCSNQTPKEGERAASTNFSNDVLRSEKCNSHQIPNRPNGYSSSKSSIPTGLPRKKKKAFSYLDSIDRVAMAKAHLSKNSEIQNVVDSVATLVANEIRFGDCWHFEGPRPHHLVVPPSIHRTSKMLKNGSKLVDTRKSLLFGVESSSEQISALNFKVTHTLPWIHQTNITETDHVVATKSENTDNDDDKAAKKLKSCIALSVKRFATDIYYPHLISCKSRICSNSVASDRIMISTLLALREMMTMNADKLFSSFPKAKVSACAGAIIRSCAKKLVSITSNFSFENFLRACQGYDSHRADFRFALVEANAQSACILPDGGKPSTEENMFSRISFNRTRMSHPLVYSENVTKYESPSESTGIDKSYSLTSPSPSLCATFLIKTEQLNSDIKEIDNMLNKSCDETVNEKIYHERISYPEYLLFQQTFRRVKKRT</sequence>
<evidence type="ECO:0000313" key="3">
    <source>
        <dbReference type="Proteomes" id="UP001516023"/>
    </source>
</evidence>
<evidence type="ECO:0000313" key="2">
    <source>
        <dbReference type="EMBL" id="KAL3792996.1"/>
    </source>
</evidence>
<feature type="compositionally biased region" description="Polar residues" evidence="1">
    <location>
        <begin position="71"/>
        <end position="89"/>
    </location>
</feature>
<feature type="region of interest" description="Disordered" evidence="1">
    <location>
        <begin position="1"/>
        <end position="23"/>
    </location>
</feature>
<gene>
    <name evidence="2" type="ORF">HJC23_011009</name>
</gene>
<dbReference type="AlphaFoldDB" id="A0ABD3Q0F4"/>
<accession>A0ABD3Q0F4</accession>
<reference evidence="2 3" key="1">
    <citation type="journal article" date="2020" name="G3 (Bethesda)">
        <title>Improved Reference Genome for Cyclotella cryptica CCMP332, a Model for Cell Wall Morphogenesis, Salinity Adaptation, and Lipid Production in Diatoms (Bacillariophyta).</title>
        <authorList>
            <person name="Roberts W.R."/>
            <person name="Downey K.M."/>
            <person name="Ruck E.C."/>
            <person name="Traller J.C."/>
            <person name="Alverson A.J."/>
        </authorList>
    </citation>
    <scope>NUCLEOTIDE SEQUENCE [LARGE SCALE GENOMIC DNA]</scope>
    <source>
        <strain evidence="2 3">CCMP332</strain>
    </source>
</reference>
<name>A0ABD3Q0F4_9STRA</name>
<feature type="region of interest" description="Disordered" evidence="1">
    <location>
        <begin position="37"/>
        <end position="93"/>
    </location>
</feature>
<protein>
    <submittedName>
        <fullName evidence="2">Uncharacterized protein</fullName>
    </submittedName>
</protein>
<evidence type="ECO:0000256" key="1">
    <source>
        <dbReference type="SAM" id="MobiDB-lite"/>
    </source>
</evidence>